<dbReference type="PANTHER" id="PTHR28071">
    <property type="entry name" value="REDOX PROTEIN FMP46, MITOCHONDRIAL-RELATED"/>
    <property type="match status" value="1"/>
</dbReference>
<feature type="compositionally biased region" description="Basic and acidic residues" evidence="10">
    <location>
        <begin position="912"/>
        <end position="931"/>
    </location>
</feature>
<dbReference type="GO" id="GO:0006412">
    <property type="term" value="P:translation"/>
    <property type="evidence" value="ECO:0007669"/>
    <property type="project" value="InterPro"/>
</dbReference>
<evidence type="ECO:0000256" key="6">
    <source>
        <dbReference type="ARBA" id="ARBA00023002"/>
    </source>
</evidence>
<dbReference type="Gene3D" id="3.40.30.10">
    <property type="entry name" value="Glutaredoxin"/>
    <property type="match status" value="1"/>
</dbReference>
<dbReference type="Pfam" id="PF07955">
    <property type="entry name" value="DUF1687"/>
    <property type="match status" value="1"/>
</dbReference>
<evidence type="ECO:0000256" key="8">
    <source>
        <dbReference type="ARBA" id="ARBA00023274"/>
    </source>
</evidence>
<evidence type="ECO:0000256" key="10">
    <source>
        <dbReference type="SAM" id="MobiDB-lite"/>
    </source>
</evidence>
<comment type="function">
    <text evidence="1">Putative mitochondrial redox protein which could be involved in the reduction of small toxic molecules.</text>
</comment>
<accession>A0A5N6KPK1</accession>
<dbReference type="SUPFAM" id="SSF52833">
    <property type="entry name" value="Thioredoxin-like"/>
    <property type="match status" value="1"/>
</dbReference>
<feature type="compositionally biased region" description="Basic and acidic residues" evidence="10">
    <location>
        <begin position="1744"/>
        <end position="1757"/>
    </location>
</feature>
<feature type="compositionally biased region" description="Basic residues" evidence="10">
    <location>
        <begin position="1240"/>
        <end position="1250"/>
    </location>
</feature>
<dbReference type="OrthoDB" id="59229at2759"/>
<feature type="region of interest" description="Disordered" evidence="10">
    <location>
        <begin position="404"/>
        <end position="426"/>
    </location>
</feature>
<name>A0A5N6KPK1_9ROSI</name>
<evidence type="ECO:0000313" key="12">
    <source>
        <dbReference type="Proteomes" id="UP000327013"/>
    </source>
</evidence>
<dbReference type="GO" id="GO:0005739">
    <property type="term" value="C:mitochondrion"/>
    <property type="evidence" value="ECO:0007669"/>
    <property type="project" value="UniProtKB-SubCell"/>
</dbReference>
<feature type="coiled-coil region" evidence="9">
    <location>
        <begin position="1423"/>
        <end position="1457"/>
    </location>
</feature>
<feature type="compositionally biased region" description="Basic and acidic residues" evidence="10">
    <location>
        <begin position="598"/>
        <end position="607"/>
    </location>
</feature>
<dbReference type="GO" id="GO:0005840">
    <property type="term" value="C:ribosome"/>
    <property type="evidence" value="ECO:0007669"/>
    <property type="project" value="UniProtKB-KW"/>
</dbReference>
<keyword evidence="9" id="KW-0175">Coiled coil</keyword>
<feature type="compositionally biased region" description="Polar residues" evidence="10">
    <location>
        <begin position="1344"/>
        <end position="1360"/>
    </location>
</feature>
<feature type="region of interest" description="Disordered" evidence="10">
    <location>
        <begin position="205"/>
        <end position="234"/>
    </location>
</feature>
<feature type="compositionally biased region" description="Low complexity" evidence="10">
    <location>
        <begin position="1664"/>
        <end position="1675"/>
    </location>
</feature>
<feature type="compositionally biased region" description="Polar residues" evidence="10">
    <location>
        <begin position="1649"/>
        <end position="1663"/>
    </location>
</feature>
<comment type="caution">
    <text evidence="11">The sequence shown here is derived from an EMBL/GenBank/DDBJ whole genome shotgun (WGS) entry which is preliminary data.</text>
</comment>
<evidence type="ECO:0000256" key="4">
    <source>
        <dbReference type="ARBA" id="ARBA00022946"/>
    </source>
</evidence>
<feature type="compositionally biased region" description="Basic and acidic residues" evidence="10">
    <location>
        <begin position="211"/>
        <end position="225"/>
    </location>
</feature>
<comment type="similarity">
    <text evidence="3">Belongs to the FMP46 family.</text>
</comment>
<dbReference type="GO" id="GO:1990904">
    <property type="term" value="C:ribonucleoprotein complex"/>
    <property type="evidence" value="ECO:0007669"/>
    <property type="project" value="UniProtKB-KW"/>
</dbReference>
<feature type="compositionally biased region" description="Polar residues" evidence="10">
    <location>
        <begin position="1570"/>
        <end position="1581"/>
    </location>
</feature>
<dbReference type="InterPro" id="IPR036249">
    <property type="entry name" value="Thioredoxin-like_sf"/>
</dbReference>
<evidence type="ECO:0000256" key="5">
    <source>
        <dbReference type="ARBA" id="ARBA00022980"/>
    </source>
</evidence>
<keyword evidence="4" id="KW-0809">Transit peptide</keyword>
<dbReference type="InterPro" id="IPR006846">
    <property type="entry name" value="Ribosomal_eS30"/>
</dbReference>
<keyword evidence="7" id="KW-0496">Mitochondrion</keyword>
<feature type="compositionally biased region" description="Polar residues" evidence="10">
    <location>
        <begin position="820"/>
        <end position="837"/>
    </location>
</feature>
<proteinExistence type="inferred from homology"/>
<feature type="region of interest" description="Disordered" evidence="10">
    <location>
        <begin position="1227"/>
        <end position="1261"/>
    </location>
</feature>
<comment type="subcellular location">
    <subcellularLocation>
        <location evidence="2">Mitochondrion</location>
    </subcellularLocation>
</comment>
<organism evidence="11 12">
    <name type="scientific">Carpinus fangiana</name>
    <dbReference type="NCBI Taxonomy" id="176857"/>
    <lineage>
        <taxon>Eukaryota</taxon>
        <taxon>Viridiplantae</taxon>
        <taxon>Streptophyta</taxon>
        <taxon>Embryophyta</taxon>
        <taxon>Tracheophyta</taxon>
        <taxon>Spermatophyta</taxon>
        <taxon>Magnoliopsida</taxon>
        <taxon>eudicotyledons</taxon>
        <taxon>Gunneridae</taxon>
        <taxon>Pentapetalae</taxon>
        <taxon>rosids</taxon>
        <taxon>fabids</taxon>
        <taxon>Fagales</taxon>
        <taxon>Betulaceae</taxon>
        <taxon>Carpinus</taxon>
    </lineage>
</organism>
<feature type="compositionally biased region" description="Polar residues" evidence="10">
    <location>
        <begin position="608"/>
        <end position="629"/>
    </location>
</feature>
<feature type="region of interest" description="Disordered" evidence="10">
    <location>
        <begin position="1037"/>
        <end position="1066"/>
    </location>
</feature>
<feature type="region of interest" description="Disordered" evidence="10">
    <location>
        <begin position="820"/>
        <end position="880"/>
    </location>
</feature>
<evidence type="ECO:0000256" key="1">
    <source>
        <dbReference type="ARBA" id="ARBA00002963"/>
    </source>
</evidence>
<feature type="region of interest" description="Disordered" evidence="10">
    <location>
        <begin position="898"/>
        <end position="931"/>
    </location>
</feature>
<feature type="compositionally biased region" description="Polar residues" evidence="10">
    <location>
        <begin position="1051"/>
        <end position="1066"/>
    </location>
</feature>
<evidence type="ECO:0000313" key="11">
    <source>
        <dbReference type="EMBL" id="KAB8337228.1"/>
    </source>
</evidence>
<dbReference type="Pfam" id="PF04758">
    <property type="entry name" value="Ribosomal_S30"/>
    <property type="match status" value="1"/>
</dbReference>
<feature type="compositionally biased region" description="Basic and acidic residues" evidence="10">
    <location>
        <begin position="1"/>
        <end position="12"/>
    </location>
</feature>
<dbReference type="GO" id="GO:0016491">
    <property type="term" value="F:oxidoreductase activity"/>
    <property type="evidence" value="ECO:0007669"/>
    <property type="project" value="UniProtKB-KW"/>
</dbReference>
<feature type="region of interest" description="Disordered" evidence="10">
    <location>
        <begin position="595"/>
        <end position="671"/>
    </location>
</feature>
<gene>
    <name evidence="11" type="ORF">FH972_021530</name>
</gene>
<dbReference type="GO" id="GO:0003735">
    <property type="term" value="F:structural constituent of ribosome"/>
    <property type="evidence" value="ECO:0007669"/>
    <property type="project" value="InterPro"/>
</dbReference>
<dbReference type="PANTHER" id="PTHR28071:SF1">
    <property type="entry name" value="REDOX PROTEIN FMP46, MITOCHONDRIAL-RELATED"/>
    <property type="match status" value="1"/>
</dbReference>
<feature type="region of interest" description="Disordered" evidence="10">
    <location>
        <begin position="1570"/>
        <end position="1757"/>
    </location>
</feature>
<feature type="compositionally biased region" description="Basic and acidic residues" evidence="10">
    <location>
        <begin position="636"/>
        <end position="646"/>
    </location>
</feature>
<reference evidence="11 12" key="1">
    <citation type="submission" date="2019-06" db="EMBL/GenBank/DDBJ databases">
        <title>A chromosomal-level reference genome of Carpinus fangiana (Coryloideae, Betulaceae).</title>
        <authorList>
            <person name="Yang X."/>
            <person name="Wang Z."/>
            <person name="Zhang L."/>
            <person name="Hao G."/>
            <person name="Liu J."/>
            <person name="Yang Y."/>
        </authorList>
    </citation>
    <scope>NUCLEOTIDE SEQUENCE [LARGE SCALE GENOMIC DNA]</scope>
    <source>
        <strain evidence="11">Cfa_2016G</strain>
        <tissue evidence="11">Leaf</tissue>
    </source>
</reference>
<evidence type="ECO:0000256" key="7">
    <source>
        <dbReference type="ARBA" id="ARBA00023128"/>
    </source>
</evidence>
<dbReference type="Proteomes" id="UP000327013">
    <property type="component" value="Unassembled WGS sequence"/>
</dbReference>
<evidence type="ECO:0000256" key="2">
    <source>
        <dbReference type="ARBA" id="ARBA00004173"/>
    </source>
</evidence>
<feature type="compositionally biased region" description="Polar residues" evidence="10">
    <location>
        <begin position="850"/>
        <end position="862"/>
    </location>
</feature>
<keyword evidence="8" id="KW-0687">Ribonucleoprotein</keyword>
<sequence length="1757" mass="193447">MVQRWRIDEEQMRLAPAPPPHSLAKEHSLTIDPLQVEPQEKKKTPKGRAKKRISYTRRFVNVTMTGGKRKVSYRFYEGDNHGRGGPDLMASIPQHKTTNELARMLATHKTTFTSKESPDFTRPVCDIWHCGAAGTCLNLLSAILDGRGSCRFVLRVSAEGLGQMTNQENGGGKTRDIITLFKSSSQASTRAETILKQLSAQASATATGDQASDHSGQESLQRSEFDVEVTEADPTPDQLRTILDGNSGSISQFVRGASSVEEAVKLAKNFHRPTRLRRQSPRSSDCSTQTRNETVFGGNMELQSGPVVSIAVIEYTIPLDECLSSIASSRGTGRRSSALSSLDCGGRISSQKSRCDEIITMICTRLLRCARPIHLNISVDSRITDGVGGVLVFHVRLLADSPSLSNSDMSSPHSDGSNASSSPHVEVETTNAPYVPHYLAWFSTEGGLRDSREADSQTPMIVHSDREADIAEWTTTFRKKWPHICADIFMDETDPPFDLRWYFDHWDFHVHGGQFLFDVLHKLVEENRARLLKFCMSWSDENPFGPSACVQHSYSLDKLFHPTDIQKYGRGFLRRAMKHIIKVWQSCEDLQVKQQNEMQEKQSDKPHTTGQMQVAQDKSSNRQSSQTPQFPVRYQAARDHGWDRTFRGTGTQSGRGKVGRGSYPSPTRRNMSLMKNPAHQRIEGGTDFHSFPVYPQQNPPSSRYTSHQTHQPIYQGGNQISGPPMFPYVPQHQNLATFGQFLGSHGPSPGLMTNFSYPNPADLPYPGVPAMLPYDFNPGVLMSGSQFQTGYSSNVPFAPGVLLYPGHVQSLQGTNVFQDVSSASGSYGDAQRSSTSEQQPPPLRRQPRRMSSTVSSFTYGQHNRSHQNDQRRSSTGNQQEDLDCQADGLAFNEQHATIQGARRATISSGSRGRRDSQNSRVVDDRRGPDSLNSDRLDELWVQGNEVSQADVADFIQSKSPIVQQWLKNKISSYHPRSTFVEGKVKLRSNSEVQRLLLEQSFEPKKCFTLESGGKITIKIPKPPGSRAVALRRRNDEYSGQTNAPFKDHMSSAPSQSHRGTSAGNPFTKQDVRCDDYEQTNANGLDHLSRKTGQITSSVTGIATPGSKNEFVSLVPAARVSQPVVHLPTPAPKTWASIAAGQPSNLMTASRVLPENPVIKSDAALNLQTRNKPGSPSVLQTEELKHPKEIEPARTCVLARAIPFSETQEADSVKLDAQPEFWNPKSVIKGENFSDSSIPSTKKKQSKKNLKKGSSSLVDQNDTIGSLSASVETQPRPSASDSSPLRDLTVAHTQEEISTHSAAGAAPLSTELAYSPENLINPKQYLVEGQSHEVAADPHHIVSPVSPNAEDTNEPSASKSSIITAPSWQKDIDAVFSILKDYEGDEFKVAWTSEVSALHDKLKDAQARLVVAENPTGSVNGKKRTKLNKAKATASLNIKDLREEVAMLQSRMMTAAEARKKNTSYAFTNTVDDPTIERARSTLSALKTLSRMMPNPTEGERQRRTRELLTGDLLPSIWNPPKRSVEDFDMNWTDFRRSRIDPTMTAPWEARENKSTGAVLTDESLTLQSGYLSTPRTLNPHTISIPKSFEEPTYSQEEALESPIREESMNAIWERPASKAKRPLPLDESEDGHGGASANDEEASPEPEVSATTSTIVQRPQATWASIASRGASSSGMTSINKGKGRSVVTSREEASLRKVSSHTMNPENSSGAYTTGQDEDKGVDPWKVGPEGPWGSSGLGSSGKRVDPVNDDMRKGG</sequence>
<keyword evidence="6" id="KW-0560">Oxidoreductase</keyword>
<keyword evidence="12" id="KW-1185">Reference proteome</keyword>
<dbReference type="EMBL" id="VIBQ01000009">
    <property type="protein sequence ID" value="KAB8337228.1"/>
    <property type="molecule type" value="Genomic_DNA"/>
</dbReference>
<keyword evidence="5" id="KW-0689">Ribosomal protein</keyword>
<feature type="compositionally biased region" description="Low complexity" evidence="10">
    <location>
        <begin position="404"/>
        <end position="417"/>
    </location>
</feature>
<evidence type="ECO:0000256" key="3">
    <source>
        <dbReference type="ARBA" id="ARBA00009734"/>
    </source>
</evidence>
<evidence type="ECO:0000256" key="9">
    <source>
        <dbReference type="SAM" id="Coils"/>
    </source>
</evidence>
<protein>
    <submittedName>
        <fullName evidence="11">Uncharacterized protein</fullName>
    </submittedName>
</protein>
<feature type="compositionally biased region" description="Polar residues" evidence="10">
    <location>
        <begin position="1701"/>
        <end position="1716"/>
    </location>
</feature>
<feature type="region of interest" description="Disordered" evidence="10">
    <location>
        <begin position="1"/>
        <end position="51"/>
    </location>
</feature>
<dbReference type="InterPro" id="IPR012882">
    <property type="entry name" value="Fmp46"/>
</dbReference>
<feature type="region of interest" description="Disordered" evidence="10">
    <location>
        <begin position="1340"/>
        <end position="1360"/>
    </location>
</feature>